<dbReference type="Proteomes" id="UP001163082">
    <property type="component" value="Chromosome"/>
</dbReference>
<dbReference type="CDD" id="cd16327">
    <property type="entry name" value="RseB"/>
    <property type="match status" value="1"/>
</dbReference>
<evidence type="ECO:0000256" key="3">
    <source>
        <dbReference type="ARBA" id="ARBA00022729"/>
    </source>
</evidence>
<keyword evidence="4" id="KW-0574">Periplasm</keyword>
<dbReference type="PANTHER" id="PTHR38782:SF1">
    <property type="entry name" value="SIGMA-E FACTOR REGULATORY PROTEIN RSEB"/>
    <property type="match status" value="1"/>
</dbReference>
<dbReference type="PIRSF" id="PIRSF005427">
    <property type="entry name" value="RseB"/>
    <property type="match status" value="1"/>
</dbReference>
<sequence length="327" mass="36093">MAGNVIGKYPCWRGKLVVSLCVLGASLMPLQLKADSYPSLSCVDALDQFPSNTAHEWLVASVYAGHCFEFQARAVSIDAIGVRTLALSHRIRDGVRQQVVQHLDGPSVSVERRSIAGHLAWFPSSDADPLSPEAWADHVAEHYDIELKDQTRVAERDAVELRFSPSDSQRYHHAWWVDQATGLLLKHVLSDAQGRVLETFQITQLHSPSAYKGDVRGDIGREVLRVKDSRVLDQSWQATWLPEGFVEQPVEPGLQSNQRVYSDGLAAVSVFVSPVSQSMLQEGVHRIGVSTAAVSLIDAGDQTWQLIGIGELPAELLQRIVQSVQFE</sequence>
<reference evidence="7 8" key="1">
    <citation type="journal article" date="2022" name="Antonie Van Leeuwenhoek">
        <title>Whole genome sequencing of the halophilic Halomonas qaidamensis XH36, a novel species strain with high ectoine production.</title>
        <authorList>
            <person name="Zhang T."/>
            <person name="Cui T."/>
            <person name="Cao Y."/>
            <person name="Li Y."/>
            <person name="Li F."/>
            <person name="Zhu D."/>
            <person name="Xing J."/>
        </authorList>
    </citation>
    <scope>NUCLEOTIDE SEQUENCE [LARGE SCALE GENOMIC DNA]</scope>
    <source>
        <strain evidence="7 8">XH36</strain>
    </source>
</reference>
<dbReference type="InterPro" id="IPR033434">
    <property type="entry name" value="MucB/RseB_N"/>
</dbReference>
<protein>
    <submittedName>
        <fullName evidence="7">MucB/RseB C-terminal domain-containing protein</fullName>
    </submittedName>
</protein>
<evidence type="ECO:0000313" key="7">
    <source>
        <dbReference type="EMBL" id="UYV17777.1"/>
    </source>
</evidence>
<accession>A0ABY6JMT9</accession>
<dbReference type="EMBL" id="CP080627">
    <property type="protein sequence ID" value="UYV17777.1"/>
    <property type="molecule type" value="Genomic_DNA"/>
</dbReference>
<gene>
    <name evidence="7" type="ORF">K1Y77_09715</name>
</gene>
<dbReference type="InterPro" id="IPR038484">
    <property type="entry name" value="MucB/RseB_C_sf"/>
</dbReference>
<name>A0ABY6JMT9_9GAMM</name>
<evidence type="ECO:0000313" key="8">
    <source>
        <dbReference type="Proteomes" id="UP001163082"/>
    </source>
</evidence>
<evidence type="ECO:0000259" key="5">
    <source>
        <dbReference type="Pfam" id="PF03888"/>
    </source>
</evidence>
<keyword evidence="3" id="KW-0732">Signal</keyword>
<dbReference type="Pfam" id="PF17188">
    <property type="entry name" value="MucB_RseB_C"/>
    <property type="match status" value="1"/>
</dbReference>
<organism evidence="7 8">
    <name type="scientific">Halomonas qaidamensis</name>
    <dbReference type="NCBI Taxonomy" id="2866211"/>
    <lineage>
        <taxon>Bacteria</taxon>
        <taxon>Pseudomonadati</taxon>
        <taxon>Pseudomonadota</taxon>
        <taxon>Gammaproteobacteria</taxon>
        <taxon>Oceanospirillales</taxon>
        <taxon>Halomonadaceae</taxon>
        <taxon>Halomonas</taxon>
    </lineage>
</organism>
<dbReference type="Gene3D" id="2.50.20.10">
    <property type="entry name" value="Lipoprotein localisation LolA/LolB/LppX"/>
    <property type="match status" value="1"/>
</dbReference>
<evidence type="ECO:0000256" key="1">
    <source>
        <dbReference type="ARBA" id="ARBA00004418"/>
    </source>
</evidence>
<feature type="domain" description="MucB/RseB N-terminal" evidence="5">
    <location>
        <begin position="54"/>
        <end position="208"/>
    </location>
</feature>
<dbReference type="InterPro" id="IPR005588">
    <property type="entry name" value="MucB_RseB"/>
</dbReference>
<dbReference type="PANTHER" id="PTHR38782">
    <property type="match status" value="1"/>
</dbReference>
<dbReference type="InterPro" id="IPR033436">
    <property type="entry name" value="MucB/RseB_C"/>
</dbReference>
<comment type="subcellular location">
    <subcellularLocation>
        <location evidence="1">Periplasm</location>
    </subcellularLocation>
</comment>
<evidence type="ECO:0000256" key="4">
    <source>
        <dbReference type="ARBA" id="ARBA00022764"/>
    </source>
</evidence>
<evidence type="ECO:0000259" key="6">
    <source>
        <dbReference type="Pfam" id="PF17188"/>
    </source>
</evidence>
<evidence type="ECO:0000256" key="2">
    <source>
        <dbReference type="ARBA" id="ARBA00008150"/>
    </source>
</evidence>
<proteinExistence type="inferred from homology"/>
<feature type="domain" description="MucB/RseB C-terminal" evidence="6">
    <location>
        <begin position="233"/>
        <end position="325"/>
    </location>
</feature>
<comment type="similarity">
    <text evidence="2">Belongs to the RseB family.</text>
</comment>
<keyword evidence="8" id="KW-1185">Reference proteome</keyword>
<dbReference type="Pfam" id="PF03888">
    <property type="entry name" value="MucB_RseB"/>
    <property type="match status" value="1"/>
</dbReference>
<dbReference type="Gene3D" id="3.30.200.100">
    <property type="entry name" value="MucB/RseB, C-terminal domain"/>
    <property type="match status" value="1"/>
</dbReference>